<dbReference type="AlphaFoldDB" id="A0A6A4NXU4"/>
<reference evidence="2" key="1">
    <citation type="journal article" date="2020" name="Nat. Commun.">
        <title>Genome sequence of the cluster root forming white lupin.</title>
        <authorList>
            <person name="Hufnagel B."/>
            <person name="Marques A."/>
            <person name="Soriano A."/>
            <person name="Marques L."/>
            <person name="Divol F."/>
            <person name="Doumas P."/>
            <person name="Sallet E."/>
            <person name="Mancinotti D."/>
            <person name="Carrere S."/>
            <person name="Marande W."/>
            <person name="Arribat S."/>
            <person name="Keller J."/>
            <person name="Huneau C."/>
            <person name="Blein T."/>
            <person name="Aime D."/>
            <person name="Laguerre M."/>
            <person name="Taylor J."/>
            <person name="Schubert V."/>
            <person name="Nelson M."/>
            <person name="Geu-Flores F."/>
            <person name="Crespi M."/>
            <person name="Gallardo-Guerrero K."/>
            <person name="Delaux P.-M."/>
            <person name="Salse J."/>
            <person name="Berges H."/>
            <person name="Guyot R."/>
            <person name="Gouzy J."/>
            <person name="Peret B."/>
        </authorList>
    </citation>
    <scope>NUCLEOTIDE SEQUENCE [LARGE SCALE GENOMIC DNA]</scope>
    <source>
        <strain evidence="2">cv. Amiga</strain>
    </source>
</reference>
<dbReference type="Proteomes" id="UP000447434">
    <property type="component" value="Chromosome 18"/>
</dbReference>
<evidence type="ECO:0000313" key="1">
    <source>
        <dbReference type="EMBL" id="KAE9595115.1"/>
    </source>
</evidence>
<protein>
    <submittedName>
        <fullName evidence="1">Uncharacterized protein</fullName>
    </submittedName>
</protein>
<proteinExistence type="predicted"/>
<keyword evidence="2" id="KW-1185">Reference proteome</keyword>
<organism evidence="1 2">
    <name type="scientific">Lupinus albus</name>
    <name type="common">White lupine</name>
    <name type="synonym">Lupinus termis</name>
    <dbReference type="NCBI Taxonomy" id="3870"/>
    <lineage>
        <taxon>Eukaryota</taxon>
        <taxon>Viridiplantae</taxon>
        <taxon>Streptophyta</taxon>
        <taxon>Embryophyta</taxon>
        <taxon>Tracheophyta</taxon>
        <taxon>Spermatophyta</taxon>
        <taxon>Magnoliopsida</taxon>
        <taxon>eudicotyledons</taxon>
        <taxon>Gunneridae</taxon>
        <taxon>Pentapetalae</taxon>
        <taxon>rosids</taxon>
        <taxon>fabids</taxon>
        <taxon>Fabales</taxon>
        <taxon>Fabaceae</taxon>
        <taxon>Papilionoideae</taxon>
        <taxon>50 kb inversion clade</taxon>
        <taxon>genistoids sensu lato</taxon>
        <taxon>core genistoids</taxon>
        <taxon>Genisteae</taxon>
        <taxon>Lupinus</taxon>
    </lineage>
</organism>
<name>A0A6A4NXU4_LUPAL</name>
<comment type="caution">
    <text evidence="1">The sequence shown here is derived from an EMBL/GenBank/DDBJ whole genome shotgun (WGS) entry which is preliminary data.</text>
</comment>
<accession>A0A6A4NXU4</accession>
<evidence type="ECO:0000313" key="2">
    <source>
        <dbReference type="Proteomes" id="UP000447434"/>
    </source>
</evidence>
<sequence>MLASLLIIFTKSSNHWLVHLLSLCNNQYQICRLKEMLVKKERKKDGERSGMAIY</sequence>
<gene>
    <name evidence="1" type="ORF">Lalb_Chr18g0060971</name>
</gene>
<dbReference type="EMBL" id="WOCE01000018">
    <property type="protein sequence ID" value="KAE9595115.1"/>
    <property type="molecule type" value="Genomic_DNA"/>
</dbReference>